<dbReference type="GeneID" id="87885768"/>
<sequence>MPFHTLTNPLEHLARWRHISLSVLAYAITILPATALLYPSFWTEAGIEGILLAGTVFVILQDAVWFATCGPREYYHYLHHHHHLLPLLFRLLHSNNNNNNNDNHHHHHHSKNNNNNNNNNNNKNAPDIPPPRLDWITTMTMAAHAGLFLIQLCLLAFPARLLANLVLPGGADSPHAGKVAGLIHCLGVFVGLEVLCCNVMLGRDMEGNGGSGGSGAGGGGGSPKAKKKNKKNKRNKEKQQQKVQAEHEEVEAEALVKGTLDRLGGSLPEGWSRVPCDVWVAPKA</sequence>
<organism evidence="3 4">
    <name type="scientific">Chaetomium strumarium</name>
    <dbReference type="NCBI Taxonomy" id="1170767"/>
    <lineage>
        <taxon>Eukaryota</taxon>
        <taxon>Fungi</taxon>
        <taxon>Dikarya</taxon>
        <taxon>Ascomycota</taxon>
        <taxon>Pezizomycotina</taxon>
        <taxon>Sordariomycetes</taxon>
        <taxon>Sordariomycetidae</taxon>
        <taxon>Sordariales</taxon>
        <taxon>Chaetomiaceae</taxon>
        <taxon>Chaetomium</taxon>
    </lineage>
</organism>
<proteinExistence type="predicted"/>
<evidence type="ECO:0000313" key="3">
    <source>
        <dbReference type="EMBL" id="KAK3305152.1"/>
    </source>
</evidence>
<name>A0AAJ0GS54_9PEZI</name>
<keyword evidence="2" id="KW-0812">Transmembrane</keyword>
<dbReference type="AlphaFoldDB" id="A0AAJ0GS54"/>
<feature type="compositionally biased region" description="Gly residues" evidence="1">
    <location>
        <begin position="209"/>
        <end position="222"/>
    </location>
</feature>
<feature type="region of interest" description="Disordered" evidence="1">
    <location>
        <begin position="209"/>
        <end position="251"/>
    </location>
</feature>
<feature type="compositionally biased region" description="Basic residues" evidence="1">
    <location>
        <begin position="224"/>
        <end position="236"/>
    </location>
</feature>
<dbReference type="EMBL" id="JAUDZG010000004">
    <property type="protein sequence ID" value="KAK3305152.1"/>
    <property type="molecule type" value="Genomic_DNA"/>
</dbReference>
<evidence type="ECO:0000256" key="1">
    <source>
        <dbReference type="SAM" id="MobiDB-lite"/>
    </source>
</evidence>
<comment type="caution">
    <text evidence="3">The sequence shown here is derived from an EMBL/GenBank/DDBJ whole genome shotgun (WGS) entry which is preliminary data.</text>
</comment>
<feature type="transmembrane region" description="Helical" evidence="2">
    <location>
        <begin position="141"/>
        <end position="159"/>
    </location>
</feature>
<feature type="compositionally biased region" description="Low complexity" evidence="1">
    <location>
        <begin position="112"/>
        <end position="124"/>
    </location>
</feature>
<feature type="region of interest" description="Disordered" evidence="1">
    <location>
        <begin position="98"/>
        <end position="130"/>
    </location>
</feature>
<feature type="compositionally biased region" description="Basic and acidic residues" evidence="1">
    <location>
        <begin position="237"/>
        <end position="247"/>
    </location>
</feature>
<protein>
    <submittedName>
        <fullName evidence="3">Uncharacterized protein</fullName>
    </submittedName>
</protein>
<dbReference type="RefSeq" id="XP_062720932.1">
    <property type="nucleotide sequence ID" value="XM_062866939.1"/>
</dbReference>
<evidence type="ECO:0000256" key="2">
    <source>
        <dbReference type="SAM" id="Phobius"/>
    </source>
</evidence>
<evidence type="ECO:0000313" key="4">
    <source>
        <dbReference type="Proteomes" id="UP001273166"/>
    </source>
</evidence>
<reference evidence="3" key="2">
    <citation type="submission" date="2023-06" db="EMBL/GenBank/DDBJ databases">
        <authorList>
            <consortium name="Lawrence Berkeley National Laboratory"/>
            <person name="Mondo S.J."/>
            <person name="Hensen N."/>
            <person name="Bonometti L."/>
            <person name="Westerberg I."/>
            <person name="Brannstrom I.O."/>
            <person name="Guillou S."/>
            <person name="Cros-Aarteil S."/>
            <person name="Calhoun S."/>
            <person name="Haridas S."/>
            <person name="Kuo A."/>
            <person name="Pangilinan J."/>
            <person name="Riley R."/>
            <person name="Labutti K."/>
            <person name="Andreopoulos B."/>
            <person name="Lipzen A."/>
            <person name="Chen C."/>
            <person name="Yanf M."/>
            <person name="Daum C."/>
            <person name="Ng V."/>
            <person name="Clum A."/>
            <person name="Steindorff A."/>
            <person name="Ohm R."/>
            <person name="Martin F."/>
            <person name="Silar P."/>
            <person name="Natvig D."/>
            <person name="Lalanne C."/>
            <person name="Gautier V."/>
            <person name="Ament-Velasquez S.L."/>
            <person name="Kruys A."/>
            <person name="Hutchinson M.I."/>
            <person name="Powell A.J."/>
            <person name="Barry K."/>
            <person name="Miller A.N."/>
            <person name="Grigoriev I.V."/>
            <person name="Debuchy R."/>
            <person name="Gladieux P."/>
            <person name="Thoren M.H."/>
            <person name="Johannesson H."/>
        </authorList>
    </citation>
    <scope>NUCLEOTIDE SEQUENCE</scope>
    <source>
        <strain evidence="3">CBS 333.67</strain>
    </source>
</reference>
<keyword evidence="2" id="KW-0472">Membrane</keyword>
<dbReference type="Proteomes" id="UP001273166">
    <property type="component" value="Unassembled WGS sequence"/>
</dbReference>
<reference evidence="3" key="1">
    <citation type="journal article" date="2023" name="Mol. Phylogenet. Evol.">
        <title>Genome-scale phylogeny and comparative genomics of the fungal order Sordariales.</title>
        <authorList>
            <person name="Hensen N."/>
            <person name="Bonometti L."/>
            <person name="Westerberg I."/>
            <person name="Brannstrom I.O."/>
            <person name="Guillou S."/>
            <person name="Cros-Aarteil S."/>
            <person name="Calhoun S."/>
            <person name="Haridas S."/>
            <person name="Kuo A."/>
            <person name="Mondo S."/>
            <person name="Pangilinan J."/>
            <person name="Riley R."/>
            <person name="LaButti K."/>
            <person name="Andreopoulos B."/>
            <person name="Lipzen A."/>
            <person name="Chen C."/>
            <person name="Yan M."/>
            <person name="Daum C."/>
            <person name="Ng V."/>
            <person name="Clum A."/>
            <person name="Steindorff A."/>
            <person name="Ohm R.A."/>
            <person name="Martin F."/>
            <person name="Silar P."/>
            <person name="Natvig D.O."/>
            <person name="Lalanne C."/>
            <person name="Gautier V."/>
            <person name="Ament-Velasquez S.L."/>
            <person name="Kruys A."/>
            <person name="Hutchinson M.I."/>
            <person name="Powell A.J."/>
            <person name="Barry K."/>
            <person name="Miller A.N."/>
            <person name="Grigoriev I.V."/>
            <person name="Debuchy R."/>
            <person name="Gladieux P."/>
            <person name="Hiltunen Thoren M."/>
            <person name="Johannesson H."/>
        </authorList>
    </citation>
    <scope>NUCLEOTIDE SEQUENCE</scope>
    <source>
        <strain evidence="3">CBS 333.67</strain>
    </source>
</reference>
<feature type="transmembrane region" description="Helical" evidence="2">
    <location>
        <begin position="21"/>
        <end position="41"/>
    </location>
</feature>
<feature type="transmembrane region" description="Helical" evidence="2">
    <location>
        <begin position="179"/>
        <end position="201"/>
    </location>
</feature>
<gene>
    <name evidence="3" type="ORF">B0T15DRAFT_493332</name>
</gene>
<keyword evidence="4" id="KW-1185">Reference proteome</keyword>
<keyword evidence="2" id="KW-1133">Transmembrane helix</keyword>
<feature type="transmembrane region" description="Helical" evidence="2">
    <location>
        <begin position="47"/>
        <end position="67"/>
    </location>
</feature>
<accession>A0AAJ0GS54</accession>